<dbReference type="Proteomes" id="UP000279271">
    <property type="component" value="Unassembled WGS sequence"/>
</dbReference>
<name>A0A3M7L4I3_AUXPR</name>
<feature type="compositionally biased region" description="Basic and acidic residues" evidence="1">
    <location>
        <begin position="82"/>
        <end position="128"/>
    </location>
</feature>
<gene>
    <name evidence="2" type="ORF">APUTEX25_002969</name>
</gene>
<protein>
    <submittedName>
        <fullName evidence="2">Uncharacterized protein</fullName>
    </submittedName>
</protein>
<feature type="region of interest" description="Disordered" evidence="1">
    <location>
        <begin position="81"/>
        <end position="136"/>
    </location>
</feature>
<proteinExistence type="predicted"/>
<evidence type="ECO:0000256" key="1">
    <source>
        <dbReference type="SAM" id="MobiDB-lite"/>
    </source>
</evidence>
<accession>A0A3M7L4I3</accession>
<sequence>MFFSDLDSETAHAFFRDFVREWNSGALPSKFYTGIAAAATQRTGYTWGFSGAGTAAADRTSVGLTAAIADDMNLEASAREAAAGDRREAARRSAAAEREAEGREARVEARVARREEKRAREDSPEHLRLPGGGDVLGGGDSFQAAKARRVGAGSARGLEGDLSARLAASQGKRAQNAVLKHEALQHRLVAAQAAEDAKMAQFRALLGASGGAIQIPKRL</sequence>
<dbReference type="PANTHER" id="PTHR34117:SF1">
    <property type="entry name" value="STYLE CELL-CYCLE INHIBITOR 1"/>
    <property type="match status" value="1"/>
</dbReference>
<comment type="caution">
    <text evidence="2">The sequence shown here is derived from an EMBL/GenBank/DDBJ whole genome shotgun (WGS) entry which is preliminary data.</text>
</comment>
<organism evidence="2 3">
    <name type="scientific">Auxenochlorella protothecoides</name>
    <name type="common">Green microalga</name>
    <name type="synonym">Chlorella protothecoides</name>
    <dbReference type="NCBI Taxonomy" id="3075"/>
    <lineage>
        <taxon>Eukaryota</taxon>
        <taxon>Viridiplantae</taxon>
        <taxon>Chlorophyta</taxon>
        <taxon>core chlorophytes</taxon>
        <taxon>Trebouxiophyceae</taxon>
        <taxon>Chlorellales</taxon>
        <taxon>Chlorellaceae</taxon>
        <taxon>Auxenochlorella</taxon>
    </lineage>
</organism>
<dbReference type="AlphaFoldDB" id="A0A3M7L4I3"/>
<dbReference type="EMBL" id="QOKY01000135">
    <property type="protein sequence ID" value="RMZ56880.1"/>
    <property type="molecule type" value="Genomic_DNA"/>
</dbReference>
<evidence type="ECO:0000313" key="3">
    <source>
        <dbReference type="Proteomes" id="UP000279271"/>
    </source>
</evidence>
<evidence type="ECO:0000313" key="2">
    <source>
        <dbReference type="EMBL" id="RMZ56880.1"/>
    </source>
</evidence>
<dbReference type="PANTHER" id="PTHR34117">
    <property type="entry name" value="STYLE CELL-CYCLE INHIBITOR 1"/>
    <property type="match status" value="1"/>
</dbReference>
<dbReference type="InterPro" id="IPR044688">
    <property type="entry name" value="SCI-1-like"/>
</dbReference>
<reference evidence="3" key="1">
    <citation type="journal article" date="2018" name="Algal Res.">
        <title>Characterization of plant carbon substrate utilization by Auxenochlorella protothecoides.</title>
        <authorList>
            <person name="Vogler B.W."/>
            <person name="Starkenburg S.R."/>
            <person name="Sudasinghe N."/>
            <person name="Schambach J.Y."/>
            <person name="Rollin J.A."/>
            <person name="Pattathil S."/>
            <person name="Barry A.N."/>
        </authorList>
    </citation>
    <scope>NUCLEOTIDE SEQUENCE [LARGE SCALE GENOMIC DNA]</scope>
    <source>
        <strain evidence="3">UTEX 25</strain>
    </source>
</reference>